<dbReference type="SUPFAM" id="SSF55781">
    <property type="entry name" value="GAF domain-like"/>
    <property type="match status" value="1"/>
</dbReference>
<organism evidence="7 8">
    <name type="scientific">Ectothiorhodospira marina</name>
    <dbReference type="NCBI Taxonomy" id="1396821"/>
    <lineage>
        <taxon>Bacteria</taxon>
        <taxon>Pseudomonadati</taxon>
        <taxon>Pseudomonadota</taxon>
        <taxon>Gammaproteobacteria</taxon>
        <taxon>Chromatiales</taxon>
        <taxon>Ectothiorhodospiraceae</taxon>
        <taxon>Ectothiorhodospira</taxon>
    </lineage>
</organism>
<keyword evidence="4" id="KW-0812">Transmembrane</keyword>
<dbReference type="OrthoDB" id="9812358at2"/>
<dbReference type="Pfam" id="PF00672">
    <property type="entry name" value="HAMP"/>
    <property type="match status" value="1"/>
</dbReference>
<dbReference type="PROSITE" id="PS50885">
    <property type="entry name" value="HAMP"/>
    <property type="match status" value="1"/>
</dbReference>
<dbReference type="InterPro" id="IPR043128">
    <property type="entry name" value="Rev_trsase/Diguanyl_cyclase"/>
</dbReference>
<evidence type="ECO:0000259" key="6">
    <source>
        <dbReference type="PROSITE" id="PS50887"/>
    </source>
</evidence>
<dbReference type="PROSITE" id="PS50887">
    <property type="entry name" value="GGDEF"/>
    <property type="match status" value="1"/>
</dbReference>
<dbReference type="GO" id="GO:1902201">
    <property type="term" value="P:negative regulation of bacterial-type flagellum-dependent cell motility"/>
    <property type="evidence" value="ECO:0007669"/>
    <property type="project" value="TreeGrafter"/>
</dbReference>
<feature type="domain" description="HAMP" evidence="5">
    <location>
        <begin position="199"/>
        <end position="255"/>
    </location>
</feature>
<comment type="cofactor">
    <cofactor evidence="1">
        <name>Mg(2+)</name>
        <dbReference type="ChEBI" id="CHEBI:18420"/>
    </cofactor>
</comment>
<evidence type="ECO:0000256" key="4">
    <source>
        <dbReference type="SAM" id="Phobius"/>
    </source>
</evidence>
<keyword evidence="4" id="KW-1133">Transmembrane helix</keyword>
<dbReference type="Gene3D" id="3.30.70.270">
    <property type="match status" value="1"/>
</dbReference>
<protein>
    <recommendedName>
        <fullName evidence="2">diguanylate cyclase</fullName>
        <ecNumber evidence="2">2.7.7.65</ecNumber>
    </recommendedName>
</protein>
<dbReference type="AlphaFoldDB" id="A0A1H7F9D6"/>
<gene>
    <name evidence="7" type="ORF">SAMN05444515_101162</name>
</gene>
<feature type="domain" description="GGDEF" evidence="6">
    <location>
        <begin position="481"/>
        <end position="614"/>
    </location>
</feature>
<dbReference type="PANTHER" id="PTHR45138:SF9">
    <property type="entry name" value="DIGUANYLATE CYCLASE DGCM-RELATED"/>
    <property type="match status" value="1"/>
</dbReference>
<dbReference type="PANTHER" id="PTHR45138">
    <property type="entry name" value="REGULATORY COMPONENTS OF SENSORY TRANSDUCTION SYSTEM"/>
    <property type="match status" value="1"/>
</dbReference>
<keyword evidence="8" id="KW-1185">Reference proteome</keyword>
<evidence type="ECO:0000256" key="2">
    <source>
        <dbReference type="ARBA" id="ARBA00012528"/>
    </source>
</evidence>
<dbReference type="EC" id="2.7.7.65" evidence="2"/>
<dbReference type="SMART" id="SM00304">
    <property type="entry name" value="HAMP"/>
    <property type="match status" value="1"/>
</dbReference>
<dbReference type="EMBL" id="FOAA01000001">
    <property type="protein sequence ID" value="SEK22689.1"/>
    <property type="molecule type" value="Genomic_DNA"/>
</dbReference>
<dbReference type="SUPFAM" id="SSF158472">
    <property type="entry name" value="HAMP domain-like"/>
    <property type="match status" value="1"/>
</dbReference>
<evidence type="ECO:0000313" key="8">
    <source>
        <dbReference type="Proteomes" id="UP000199256"/>
    </source>
</evidence>
<dbReference type="SUPFAM" id="SSF55073">
    <property type="entry name" value="Nucleotide cyclase"/>
    <property type="match status" value="1"/>
</dbReference>
<dbReference type="Gene3D" id="3.30.450.290">
    <property type="match status" value="1"/>
</dbReference>
<dbReference type="NCBIfam" id="TIGR00254">
    <property type="entry name" value="GGDEF"/>
    <property type="match status" value="1"/>
</dbReference>
<dbReference type="SMART" id="SM00267">
    <property type="entry name" value="GGDEF"/>
    <property type="match status" value="1"/>
</dbReference>
<proteinExistence type="predicted"/>
<feature type="transmembrane region" description="Helical" evidence="4">
    <location>
        <begin position="175"/>
        <end position="197"/>
    </location>
</feature>
<dbReference type="Proteomes" id="UP000199256">
    <property type="component" value="Unassembled WGS sequence"/>
</dbReference>
<comment type="catalytic activity">
    <reaction evidence="3">
        <text>2 GTP = 3',3'-c-di-GMP + 2 diphosphate</text>
        <dbReference type="Rhea" id="RHEA:24898"/>
        <dbReference type="ChEBI" id="CHEBI:33019"/>
        <dbReference type="ChEBI" id="CHEBI:37565"/>
        <dbReference type="ChEBI" id="CHEBI:58805"/>
        <dbReference type="EC" id="2.7.7.65"/>
    </reaction>
</comment>
<name>A0A1H7F9D6_9GAMM</name>
<dbReference type="Pfam" id="PF00990">
    <property type="entry name" value="GGDEF"/>
    <property type="match status" value="1"/>
</dbReference>
<keyword evidence="4" id="KW-0472">Membrane</keyword>
<dbReference type="InterPro" id="IPR000160">
    <property type="entry name" value="GGDEF_dom"/>
</dbReference>
<evidence type="ECO:0000256" key="3">
    <source>
        <dbReference type="ARBA" id="ARBA00034247"/>
    </source>
</evidence>
<dbReference type="GO" id="GO:0005886">
    <property type="term" value="C:plasma membrane"/>
    <property type="evidence" value="ECO:0007669"/>
    <property type="project" value="TreeGrafter"/>
</dbReference>
<dbReference type="STRING" id="1396821.SAMN05444515_101162"/>
<evidence type="ECO:0000256" key="1">
    <source>
        <dbReference type="ARBA" id="ARBA00001946"/>
    </source>
</evidence>
<dbReference type="FunFam" id="3.30.70.270:FF:000001">
    <property type="entry name" value="Diguanylate cyclase domain protein"/>
    <property type="match status" value="1"/>
</dbReference>
<dbReference type="InterPro" id="IPR029787">
    <property type="entry name" value="Nucleotide_cyclase"/>
</dbReference>
<dbReference type="GO" id="GO:0052621">
    <property type="term" value="F:diguanylate cyclase activity"/>
    <property type="evidence" value="ECO:0007669"/>
    <property type="project" value="UniProtKB-EC"/>
</dbReference>
<dbReference type="GO" id="GO:0007165">
    <property type="term" value="P:signal transduction"/>
    <property type="evidence" value="ECO:0007669"/>
    <property type="project" value="InterPro"/>
</dbReference>
<sequence length="623" mass="68754">MIISRLQTKTMGALLVVMLAMMLVIGLSSMALIRDFSVRSATEHTRTAAEMIRVSLTEAMLNDTIDRRASMLRRLAQVNSLNEVRVIRGEQVIAQHGEGLPMESPSDDIDRQVLESGEPYFGLIGGLFGTEFRATIPYIASSNEDINCLACHQAPEGAALGAVTLTASVDHMKHAGIATALFLVVIMGLFAVLSMFFMGRLLRPLVKTTQEIRKAASLASGGDFSQRVRSRSRDEIGQIAVHFNQMADAITHKLTEIRDHVAQLVNTVPDPRANLLEETASTVSGLVKVAQFKQAIEEDQTTEEVFFRLSEVLRAEFGLAHFTIYQVDPDKRLMETVIVDGVLHDAIRWCHPDILEHCTTCRAVRTGHAIDGLENRNLCRAFDEEALADGRSYLCLPIIQSGGVGSVVQLVVAPQNIPALIRARPLISAYLREAAPVLQAKGLMASLRESSLKDAMTGLHNRRFLEEYSESLVAQCKRRQTPMTLMMLDLDYFKTVNDTHGHDVGDEILRELASIFQAHLRESDLVIRYGGEEFIIILLDTGAEAAMAVANKIRLAVEAHPFKVAGSDLHKTLSIGLAAYPDDAQAFWQVLKYADVALYAAKENGRNQVVRFTAEMWPSGGEY</sequence>
<reference evidence="8" key="1">
    <citation type="submission" date="2016-10" db="EMBL/GenBank/DDBJ databases">
        <authorList>
            <person name="Varghese N."/>
            <person name="Submissions S."/>
        </authorList>
    </citation>
    <scope>NUCLEOTIDE SEQUENCE [LARGE SCALE GENOMIC DNA]</scope>
    <source>
        <strain evidence="8">DSM 241</strain>
    </source>
</reference>
<dbReference type="GO" id="GO:0043709">
    <property type="term" value="P:cell adhesion involved in single-species biofilm formation"/>
    <property type="evidence" value="ECO:0007669"/>
    <property type="project" value="TreeGrafter"/>
</dbReference>
<dbReference type="CDD" id="cd01949">
    <property type="entry name" value="GGDEF"/>
    <property type="match status" value="1"/>
</dbReference>
<dbReference type="InterPro" id="IPR050469">
    <property type="entry name" value="Diguanylate_Cyclase"/>
</dbReference>
<dbReference type="CDD" id="cd06225">
    <property type="entry name" value="HAMP"/>
    <property type="match status" value="1"/>
</dbReference>
<dbReference type="Gene3D" id="1.10.8.500">
    <property type="entry name" value="HAMP domain in histidine kinase"/>
    <property type="match status" value="1"/>
</dbReference>
<dbReference type="InterPro" id="IPR003660">
    <property type="entry name" value="HAMP_dom"/>
</dbReference>
<dbReference type="RefSeq" id="WP_090249663.1">
    <property type="nucleotide sequence ID" value="NZ_FOAA01000001.1"/>
</dbReference>
<evidence type="ECO:0000313" key="7">
    <source>
        <dbReference type="EMBL" id="SEK22689.1"/>
    </source>
</evidence>
<accession>A0A1H7F9D6</accession>
<dbReference type="InterPro" id="IPR029016">
    <property type="entry name" value="GAF-like_dom_sf"/>
</dbReference>
<evidence type="ECO:0000259" key="5">
    <source>
        <dbReference type="PROSITE" id="PS50885"/>
    </source>
</evidence>
<dbReference type="Gene3D" id="3.30.450.40">
    <property type="match status" value="1"/>
</dbReference>
<feature type="transmembrane region" description="Helical" evidence="4">
    <location>
        <begin position="12"/>
        <end position="33"/>
    </location>
</feature>